<reference evidence="2 3" key="1">
    <citation type="submission" date="2021-05" db="EMBL/GenBank/DDBJ databases">
        <title>Complete genome of Nocardioides aquaticus KCTC 9944T isolated from meromictic and hypersaline Ekho Lake, Antarctica.</title>
        <authorList>
            <person name="Hwang K."/>
            <person name="Kim K.M."/>
            <person name="Choe H."/>
        </authorList>
    </citation>
    <scope>NUCLEOTIDE SEQUENCE [LARGE SCALE GENOMIC DNA]</scope>
    <source>
        <strain evidence="2 3">KCTC 9944</strain>
    </source>
</reference>
<dbReference type="Gene3D" id="3.30.870.10">
    <property type="entry name" value="Endonuclease Chain A"/>
    <property type="match status" value="1"/>
</dbReference>
<dbReference type="Proteomes" id="UP000679307">
    <property type="component" value="Chromosome"/>
</dbReference>
<sequence>MLNPENRHLLTDALRPPSGFTVDVALATTYTLDLHSLLLAPLAMAAYDHTSAETPDAATPVALLESIRRHAEHTTVLCQAAGIHVPGTYHRLAAFAEGMVAEVVPPTGGTFHPKIWVIRFIDVDGTRRHRFACLSRNLTGDRSWDTVLVCEEDPATEAQLDPQPVATFVRELLGSLVRPLSPERQAQVLDLCDSLAGAPLAVPSPFTAARAVPLGTPSGDSWPLPERASRLAVISPFLESSALGRLPKTDGRSILLSRTETFERVGRDACGDAETLVLQAMADVVSAEEDPADAVNTDRATSGPPPRGLHAKVFAWEEGRTSHLLTGSANCTAAAFGANIEMSVLLSGSKAVCGIDAVLGDAKTGLLALTQPHEIVEADGVEDSTYVVERRIEQWHAALASRCPTLSAETTGDDFCLKLDVNLPADPHGLAKSTTVRPVASKNSPARPLGSDLSWRNVSLHGLSPYLVVSTTAGVDGFPLVRECVILCEMVGAPGDRLRRLLRDLLSRQQDVLRYLALLLGDVGASDLLDRLLADDDPDDPDDQADGGFRPGFHDLVLLEPLVKAAARNDDALVRAHRLLDDLRDSEGNLTQLDEDFLHLWQVVWEAAQR</sequence>
<evidence type="ECO:0000313" key="2">
    <source>
        <dbReference type="EMBL" id="QVT81494.1"/>
    </source>
</evidence>
<organism evidence="2 3">
    <name type="scientific">Nocardioides aquaticus</name>
    <dbReference type="NCBI Taxonomy" id="160826"/>
    <lineage>
        <taxon>Bacteria</taxon>
        <taxon>Bacillati</taxon>
        <taxon>Actinomycetota</taxon>
        <taxon>Actinomycetes</taxon>
        <taxon>Propionibacteriales</taxon>
        <taxon>Nocardioidaceae</taxon>
        <taxon>Nocardioides</taxon>
    </lineage>
</organism>
<dbReference type="InterPro" id="IPR059166">
    <property type="entry name" value="PLD-like_cat"/>
</dbReference>
<gene>
    <name evidence="2" type="ORF">ENKNEFLB_03904</name>
</gene>
<dbReference type="RefSeq" id="WP_214056864.1">
    <property type="nucleotide sequence ID" value="NZ_BAAAHS010000011.1"/>
</dbReference>
<keyword evidence="3" id="KW-1185">Reference proteome</keyword>
<protein>
    <recommendedName>
        <fullName evidence="4">PLD phosphodiesterase domain-containing protein</fullName>
    </recommendedName>
</protein>
<evidence type="ECO:0008006" key="4">
    <source>
        <dbReference type="Google" id="ProtNLM"/>
    </source>
</evidence>
<evidence type="ECO:0000313" key="3">
    <source>
        <dbReference type="Proteomes" id="UP000679307"/>
    </source>
</evidence>
<dbReference type="EMBL" id="CP075371">
    <property type="protein sequence ID" value="QVT81494.1"/>
    <property type="molecule type" value="Genomic_DNA"/>
</dbReference>
<dbReference type="CDD" id="cd09176">
    <property type="entry name" value="PLDc_unchar6"/>
    <property type="match status" value="1"/>
</dbReference>
<proteinExistence type="predicted"/>
<name>A0ABX8ELT7_9ACTN</name>
<accession>A0ABX8ELT7</accession>
<evidence type="ECO:0000256" key="1">
    <source>
        <dbReference type="SAM" id="MobiDB-lite"/>
    </source>
</evidence>
<feature type="region of interest" description="Disordered" evidence="1">
    <location>
        <begin position="288"/>
        <end position="307"/>
    </location>
</feature>